<dbReference type="GO" id="GO:0016020">
    <property type="term" value="C:membrane"/>
    <property type="evidence" value="ECO:0007669"/>
    <property type="project" value="InterPro"/>
</dbReference>
<organism evidence="5 6">
    <name type="scientific">Sphingobacterium detergens</name>
    <dbReference type="NCBI Taxonomy" id="1145106"/>
    <lineage>
        <taxon>Bacteria</taxon>
        <taxon>Pseudomonadati</taxon>
        <taxon>Bacteroidota</taxon>
        <taxon>Sphingobacteriia</taxon>
        <taxon>Sphingobacteriales</taxon>
        <taxon>Sphingobacteriaceae</taxon>
        <taxon>Sphingobacterium</taxon>
    </lineage>
</organism>
<name>A0A420BLK9_SPHD1</name>
<accession>A0A420BLK9</accession>
<dbReference type="PANTHER" id="PTHR30097:SF16">
    <property type="entry name" value="CATION EFFLUX SYSTEM (CZCB-LIKE)"/>
    <property type="match status" value="1"/>
</dbReference>
<keyword evidence="6" id="KW-1185">Reference proteome</keyword>
<comment type="caution">
    <text evidence="5">The sequence shown here is derived from an EMBL/GenBank/DDBJ whole genome shotgun (WGS) entry which is preliminary data.</text>
</comment>
<evidence type="ECO:0000259" key="3">
    <source>
        <dbReference type="Pfam" id="PF25954"/>
    </source>
</evidence>
<dbReference type="PROSITE" id="PS51257">
    <property type="entry name" value="PROKAR_LIPOPROTEIN"/>
    <property type="match status" value="1"/>
</dbReference>
<reference evidence="5 6" key="1">
    <citation type="submission" date="2018-09" db="EMBL/GenBank/DDBJ databases">
        <title>Genomic Encyclopedia of Type Strains, Phase III (KMG-III): the genomes of soil and plant-associated and newly described type strains.</title>
        <authorList>
            <person name="Whitman W."/>
        </authorList>
    </citation>
    <scope>NUCLEOTIDE SEQUENCE [LARGE SCALE GENOMIC DNA]</scope>
    <source>
        <strain evidence="5 6">CECT 7938</strain>
    </source>
</reference>
<evidence type="ECO:0000256" key="1">
    <source>
        <dbReference type="ARBA" id="ARBA00009477"/>
    </source>
</evidence>
<gene>
    <name evidence="5" type="ORF">DFQ12_2354</name>
</gene>
<dbReference type="FunFam" id="2.40.30.170:FF:000010">
    <property type="entry name" value="Efflux RND transporter periplasmic adaptor subunit"/>
    <property type="match status" value="1"/>
</dbReference>
<dbReference type="InterPro" id="IPR058649">
    <property type="entry name" value="CzcB_C"/>
</dbReference>
<dbReference type="OrthoDB" id="998050at2"/>
<evidence type="ECO:0000313" key="6">
    <source>
        <dbReference type="Proteomes" id="UP000286246"/>
    </source>
</evidence>
<dbReference type="InterPro" id="IPR058792">
    <property type="entry name" value="Beta-barrel_RND_2"/>
</dbReference>
<dbReference type="AlphaFoldDB" id="A0A420BLK9"/>
<dbReference type="PANTHER" id="PTHR30097">
    <property type="entry name" value="CATION EFFLUX SYSTEM PROTEIN CUSB"/>
    <property type="match status" value="1"/>
</dbReference>
<dbReference type="InterPro" id="IPR051909">
    <property type="entry name" value="MFP_Cation_Efflux"/>
</dbReference>
<feature type="domain" description="CzcB-like C-terminal circularly permuted SH3-like" evidence="4">
    <location>
        <begin position="318"/>
        <end position="377"/>
    </location>
</feature>
<evidence type="ECO:0000259" key="4">
    <source>
        <dbReference type="Pfam" id="PF25975"/>
    </source>
</evidence>
<evidence type="ECO:0000256" key="2">
    <source>
        <dbReference type="ARBA" id="ARBA00022448"/>
    </source>
</evidence>
<dbReference type="GO" id="GO:0022857">
    <property type="term" value="F:transmembrane transporter activity"/>
    <property type="evidence" value="ECO:0007669"/>
    <property type="project" value="InterPro"/>
</dbReference>
<sequence length="381" mass="42192">MVNRAIKIPIHPLRFMGWIAALTIMQACTQRSAVPSDDSSALHFAGDTLTINAHAPLLSKIKCTAVVQQPHQLTFSTAAMVKIIPNSYVEIPMPFAGRVVRSYVSLGQKVAVNTALFSISSSDYFDAQRTYLEAKQTYALAANVLKRQKDLLSHGVGTQKELEEAETNFAISKTTLNNATASLKIYDNNPAQVVLGQPLLVRSPIHGEILSNTIVLGQYNKEDAPALLRIAELSKVWVSAYIKEKDLGAIDQIRSVEVQIDNQPTKRLQGKIVHINQFVDEANRNIEVLVECDNKDRLLKPGMYVNTQFEQLAAASIFIPAKAVLQFNDKSFVWVQLAPHTFMRRYVQTGVTENEQIQIIQGLSNGEQIIGEGAFYLLASN</sequence>
<dbReference type="Pfam" id="PF25975">
    <property type="entry name" value="CzcB_C"/>
    <property type="match status" value="1"/>
</dbReference>
<feature type="domain" description="CusB-like beta-barrel" evidence="3">
    <location>
        <begin position="235"/>
        <end position="310"/>
    </location>
</feature>
<comment type="similarity">
    <text evidence="1">Belongs to the membrane fusion protein (MFP) (TC 8.A.1) family.</text>
</comment>
<protein>
    <submittedName>
        <fullName evidence="5">Cobalt-zinc-cadmium efflux system membrane fusion protein</fullName>
    </submittedName>
</protein>
<keyword evidence="2" id="KW-0813">Transport</keyword>
<dbReference type="InterPro" id="IPR006143">
    <property type="entry name" value="RND_pump_MFP"/>
</dbReference>
<evidence type="ECO:0000313" key="5">
    <source>
        <dbReference type="EMBL" id="RKE57466.1"/>
    </source>
</evidence>
<dbReference type="Gene3D" id="2.40.30.170">
    <property type="match status" value="1"/>
</dbReference>
<dbReference type="EMBL" id="RAPY01000001">
    <property type="protein sequence ID" value="RKE57466.1"/>
    <property type="molecule type" value="Genomic_DNA"/>
</dbReference>
<dbReference type="RefSeq" id="WP_120259025.1">
    <property type="nucleotide sequence ID" value="NZ_RAPY01000001.1"/>
</dbReference>
<dbReference type="Gene3D" id="2.40.420.20">
    <property type="match status" value="1"/>
</dbReference>
<dbReference type="NCBIfam" id="TIGR01730">
    <property type="entry name" value="RND_mfp"/>
    <property type="match status" value="1"/>
</dbReference>
<dbReference type="SUPFAM" id="SSF111369">
    <property type="entry name" value="HlyD-like secretion proteins"/>
    <property type="match status" value="1"/>
</dbReference>
<dbReference type="Pfam" id="PF25954">
    <property type="entry name" value="Beta-barrel_RND_2"/>
    <property type="match status" value="1"/>
</dbReference>
<proteinExistence type="inferred from homology"/>
<dbReference type="Gene3D" id="1.10.287.470">
    <property type="entry name" value="Helix hairpin bin"/>
    <property type="match status" value="1"/>
</dbReference>
<dbReference type="Proteomes" id="UP000286246">
    <property type="component" value="Unassembled WGS sequence"/>
</dbReference>